<dbReference type="RefSeq" id="WP_133342791.1">
    <property type="nucleotide sequence ID" value="NZ_SMZO01000019.1"/>
</dbReference>
<dbReference type="Proteomes" id="UP000294562">
    <property type="component" value="Unassembled WGS sequence"/>
</dbReference>
<dbReference type="EMBL" id="SMZO01000019">
    <property type="protein sequence ID" value="TDL87953.1"/>
    <property type="molecule type" value="Genomic_DNA"/>
</dbReference>
<gene>
    <name evidence="2" type="ORF">E2L05_10125</name>
</gene>
<proteinExistence type="predicted"/>
<feature type="signal peptide" evidence="1">
    <location>
        <begin position="1"/>
        <end position="21"/>
    </location>
</feature>
<accession>A0A4R6B0H7</accession>
<dbReference type="OrthoDB" id="7876140at2"/>
<evidence type="ECO:0000313" key="2">
    <source>
        <dbReference type="EMBL" id="TDL87953.1"/>
    </source>
</evidence>
<reference evidence="2 3" key="1">
    <citation type="submission" date="2019-03" db="EMBL/GenBank/DDBJ databases">
        <title>Rhodobacteraceae bacterium SM1902, a new member of the family Rhodobacteraceae isolated from Yantai.</title>
        <authorList>
            <person name="Sun Y."/>
        </authorList>
    </citation>
    <scope>NUCLEOTIDE SEQUENCE [LARGE SCALE GENOMIC DNA]</scope>
    <source>
        <strain evidence="2 3">SM1902</strain>
    </source>
</reference>
<comment type="caution">
    <text evidence="2">The sequence shown here is derived from an EMBL/GenBank/DDBJ whole genome shotgun (WGS) entry which is preliminary data.</text>
</comment>
<keyword evidence="3" id="KW-1185">Reference proteome</keyword>
<evidence type="ECO:0000313" key="3">
    <source>
        <dbReference type="Proteomes" id="UP000294562"/>
    </source>
</evidence>
<evidence type="ECO:0000256" key="1">
    <source>
        <dbReference type="SAM" id="SignalP"/>
    </source>
</evidence>
<protein>
    <submittedName>
        <fullName evidence="2">Uncharacterized protein</fullName>
    </submittedName>
</protein>
<organism evidence="2 3">
    <name type="scientific">Meridianimarinicoccus aquatilis</name>
    <dbReference type="NCBI Taxonomy" id="2552766"/>
    <lineage>
        <taxon>Bacteria</taxon>
        <taxon>Pseudomonadati</taxon>
        <taxon>Pseudomonadota</taxon>
        <taxon>Alphaproteobacteria</taxon>
        <taxon>Rhodobacterales</taxon>
        <taxon>Paracoccaceae</taxon>
        <taxon>Meridianimarinicoccus</taxon>
    </lineage>
</organism>
<name>A0A4R6B0H7_9RHOB</name>
<keyword evidence="1" id="KW-0732">Signal</keyword>
<sequence length="121" mass="13237">MTPRIIAFCLFALLLPHTAAALDMTCHFTVECYEAEECDEADFVLDVRDSEEDGHVRLGGPVDDIRGRIGTAQSGSRVVVARSQSSMQLLTIGPDETARYTLHLTDGPAMISYTGICEEDE</sequence>
<feature type="chain" id="PRO_5020684833" evidence="1">
    <location>
        <begin position="22"/>
        <end position="121"/>
    </location>
</feature>
<dbReference type="AlphaFoldDB" id="A0A4R6B0H7"/>